<evidence type="ECO:0000313" key="3">
    <source>
        <dbReference type="Proteomes" id="UP000740727"/>
    </source>
</evidence>
<evidence type="ECO:0000259" key="1">
    <source>
        <dbReference type="Pfam" id="PF02541"/>
    </source>
</evidence>
<organism evidence="2 3">
    <name type="scientific">Candidatus Fonsibacter lacus</name>
    <dbReference type="NCBI Taxonomy" id="2576439"/>
    <lineage>
        <taxon>Bacteria</taxon>
        <taxon>Pseudomonadati</taxon>
        <taxon>Pseudomonadota</taxon>
        <taxon>Alphaproteobacteria</taxon>
        <taxon>Candidatus Pelagibacterales</taxon>
        <taxon>Candidatus Pelagibacterales incertae sedis</taxon>
        <taxon>Candidatus Fonsibacter</taxon>
    </lineage>
</organism>
<dbReference type="InterPro" id="IPR050273">
    <property type="entry name" value="GppA/Ppx_hydrolase"/>
</dbReference>
<name>A0A965GCW6_9PROT</name>
<dbReference type="PANTHER" id="PTHR30005:SF0">
    <property type="entry name" value="RETROGRADE REGULATION PROTEIN 2"/>
    <property type="match status" value="1"/>
</dbReference>
<dbReference type="Pfam" id="PF02541">
    <property type="entry name" value="Ppx-GppA"/>
    <property type="match status" value="1"/>
</dbReference>
<dbReference type="GO" id="GO:0016462">
    <property type="term" value="F:pyrophosphatase activity"/>
    <property type="evidence" value="ECO:0007669"/>
    <property type="project" value="TreeGrafter"/>
</dbReference>
<sequence>MRLGVLDVGSNSVHLEVIDGHHSGRPQPYRSFKHDIKLTEYLDEKGNISGRGISTLLKTITETTTEAEKLELDELLAFATSAIREARNCEEVIQQVVKNTGVDLQVLTGDEEAQFTFLAARRWFGWSAGDLLVFDIGGGSLEIARGAEEVATFTSSIMLGAGRLTRKFLEGDPFTEKSLRKLEDFIVESLKPLREPLKDYNKAIAVGTSKTFRTLDKLCTEYQNKKQFGITKESINELAVGLAKMSSKDRKNLPGVSETRANQIVAGALVARQVMAQLNIEAIQTCPWALREGIVLRRLDWLT</sequence>
<dbReference type="Proteomes" id="UP000740727">
    <property type="component" value="Unassembled WGS sequence"/>
</dbReference>
<protein>
    <submittedName>
        <fullName evidence="2">Ppx/GppA family phosphatase</fullName>
    </submittedName>
</protein>
<dbReference type="PANTHER" id="PTHR30005">
    <property type="entry name" value="EXOPOLYPHOSPHATASE"/>
    <property type="match status" value="1"/>
</dbReference>
<evidence type="ECO:0000313" key="2">
    <source>
        <dbReference type="EMBL" id="NBR93768.1"/>
    </source>
</evidence>
<dbReference type="SUPFAM" id="SSF53067">
    <property type="entry name" value="Actin-like ATPase domain"/>
    <property type="match status" value="2"/>
</dbReference>
<dbReference type="AlphaFoldDB" id="A0A965GCW6"/>
<reference evidence="2" key="1">
    <citation type="submission" date="2018-10" db="EMBL/GenBank/DDBJ databases">
        <title>Iterative Subtractive Binning of Freshwater Chronoseries Metagenomes Recovers Nearly Complete Genomes from over Four Hundred Novel Species.</title>
        <authorList>
            <person name="Rodriguez-R L.M."/>
            <person name="Tsementzi D."/>
            <person name="Luo C."/>
            <person name="Konstantinidis K.T."/>
        </authorList>
    </citation>
    <scope>NUCLEOTIDE SEQUENCE</scope>
    <source>
        <strain evidence="2">WB5_2A_028</strain>
    </source>
</reference>
<dbReference type="InterPro" id="IPR043129">
    <property type="entry name" value="ATPase_NBD"/>
</dbReference>
<dbReference type="Gene3D" id="3.30.420.40">
    <property type="match status" value="1"/>
</dbReference>
<comment type="caution">
    <text evidence="2">The sequence shown here is derived from an EMBL/GenBank/DDBJ whole genome shotgun (WGS) entry which is preliminary data.</text>
</comment>
<dbReference type="Gene3D" id="3.30.420.150">
    <property type="entry name" value="Exopolyphosphatase. Domain 2"/>
    <property type="match status" value="1"/>
</dbReference>
<proteinExistence type="predicted"/>
<dbReference type="CDD" id="cd24056">
    <property type="entry name" value="ASKHA_NBD_MtPPX1-like"/>
    <property type="match status" value="1"/>
</dbReference>
<gene>
    <name evidence="2" type="ORF">EBT44_02845</name>
</gene>
<dbReference type="EMBL" id="RFXN01000023">
    <property type="protein sequence ID" value="NBR93768.1"/>
    <property type="molecule type" value="Genomic_DNA"/>
</dbReference>
<feature type="domain" description="Ppx/GppA phosphatase N-terminal" evidence="1">
    <location>
        <begin position="18"/>
        <end position="299"/>
    </location>
</feature>
<accession>A0A965GCW6</accession>
<dbReference type="InterPro" id="IPR003695">
    <property type="entry name" value="Ppx_GppA_N"/>
</dbReference>